<dbReference type="AlphaFoldDB" id="T0ZBA3"/>
<dbReference type="InterPro" id="IPR027417">
    <property type="entry name" value="P-loop_NTPase"/>
</dbReference>
<feature type="non-terminal residue" evidence="2">
    <location>
        <position position="337"/>
    </location>
</feature>
<dbReference type="PANTHER" id="PTHR43681">
    <property type="entry name" value="TRANSMEMBRANE GTPASE FZO"/>
    <property type="match status" value="1"/>
</dbReference>
<evidence type="ECO:0000259" key="1">
    <source>
        <dbReference type="Pfam" id="PF00350"/>
    </source>
</evidence>
<evidence type="ECO:0000313" key="2">
    <source>
        <dbReference type="EMBL" id="EQD41372.1"/>
    </source>
</evidence>
<dbReference type="InterPro" id="IPR045063">
    <property type="entry name" value="Dynamin_N"/>
</dbReference>
<feature type="domain" description="Dynamin N-terminal" evidence="1">
    <location>
        <begin position="31"/>
        <end position="121"/>
    </location>
</feature>
<dbReference type="InterPro" id="IPR051943">
    <property type="entry name" value="TRAFAC_Dynamin-like_GTPase"/>
</dbReference>
<accession>T0ZBA3</accession>
<reference evidence="2" key="2">
    <citation type="journal article" date="2014" name="ISME J.">
        <title>Microbial stratification in low pH oxic and suboxic macroscopic growths along an acid mine drainage.</title>
        <authorList>
            <person name="Mendez-Garcia C."/>
            <person name="Mesa V."/>
            <person name="Sprenger R.R."/>
            <person name="Richter M."/>
            <person name="Diez M.S."/>
            <person name="Solano J."/>
            <person name="Bargiela R."/>
            <person name="Golyshina O.V."/>
            <person name="Manteca A."/>
            <person name="Ramos J.L."/>
            <person name="Gallego J.R."/>
            <person name="Llorente I."/>
            <person name="Martins Dos Santos V.A."/>
            <person name="Jensen O.N."/>
            <person name="Pelaez A.I."/>
            <person name="Sanchez J."/>
            <person name="Ferrer M."/>
        </authorList>
    </citation>
    <scope>NUCLEOTIDE SEQUENCE</scope>
</reference>
<dbReference type="Pfam" id="PF00350">
    <property type="entry name" value="Dynamin_N"/>
    <property type="match status" value="1"/>
</dbReference>
<dbReference type="EMBL" id="AUZY01009671">
    <property type="protein sequence ID" value="EQD41372.1"/>
    <property type="molecule type" value="Genomic_DNA"/>
</dbReference>
<comment type="caution">
    <text evidence="2">The sequence shown here is derived from an EMBL/GenBank/DDBJ whole genome shotgun (WGS) entry which is preliminary data.</text>
</comment>
<proteinExistence type="predicted"/>
<organism evidence="2">
    <name type="scientific">mine drainage metagenome</name>
    <dbReference type="NCBI Taxonomy" id="410659"/>
    <lineage>
        <taxon>unclassified sequences</taxon>
        <taxon>metagenomes</taxon>
        <taxon>ecological metagenomes</taxon>
    </lineage>
</organism>
<dbReference type="SUPFAM" id="SSF52540">
    <property type="entry name" value="P-loop containing nucleoside triphosphate hydrolases"/>
    <property type="match status" value="1"/>
</dbReference>
<dbReference type="Gene3D" id="3.40.50.300">
    <property type="entry name" value="P-loop containing nucleotide triphosphate hydrolases"/>
    <property type="match status" value="1"/>
</dbReference>
<sequence>MEYSEEAAAEVQFETGSQLSIGLDELFAYGTETGNPHNRKGVAGLSIRHPAAILRQGVILVDTPGIGSVHAHNTQVAYDHLRHADAAIFVLSIDSPASLAEVEFLKAAREQVGRIFFVLNKADLLTPEELQQSAQFVRGVLTEAGGSQDLRLFPLSARFHDRGYTDLVAALEHFLVQERGEFLLARAQAVARLGVGSGRNAINLERAALSLSSADSAHRVALLDERLTEIGRRRLEVEENLAGDLKRLVALVVDPSLGRFRQAGSERMAEIVEVELASRAPDRAHRLERALARTARELVGVWLTELEGELDAGLTEVALRHSQRTNQLISAALRLVS</sequence>
<dbReference type="PANTHER" id="PTHR43681:SF1">
    <property type="entry name" value="SARCALUMENIN"/>
    <property type="match status" value="1"/>
</dbReference>
<protein>
    <submittedName>
        <fullName evidence="2">Dynamin family protein</fullName>
    </submittedName>
</protein>
<name>T0ZBA3_9ZZZZ</name>
<gene>
    <name evidence="2" type="ORF">B1B_14581</name>
</gene>
<reference evidence="2" key="1">
    <citation type="submission" date="2013-08" db="EMBL/GenBank/DDBJ databases">
        <authorList>
            <person name="Mendez C."/>
            <person name="Richter M."/>
            <person name="Ferrer M."/>
            <person name="Sanchez J."/>
        </authorList>
    </citation>
    <scope>NUCLEOTIDE SEQUENCE</scope>
</reference>